<dbReference type="PANTHER" id="PTHR36174">
    <property type="entry name" value="LIPID II:GLYCINE GLYCYLTRANSFERASE"/>
    <property type="match status" value="1"/>
</dbReference>
<proteinExistence type="predicted"/>
<dbReference type="InterPro" id="IPR038740">
    <property type="entry name" value="BioF2-like_GNAT_dom"/>
</dbReference>
<dbReference type="InterPro" id="IPR050644">
    <property type="entry name" value="PG_Glycine_Bridge_Synth"/>
</dbReference>
<organism evidence="2 3">
    <name type="scientific">Erythrobacter litoralis (strain HTCC2594)</name>
    <dbReference type="NCBI Taxonomy" id="314225"/>
    <lineage>
        <taxon>Bacteria</taxon>
        <taxon>Pseudomonadati</taxon>
        <taxon>Pseudomonadota</taxon>
        <taxon>Alphaproteobacteria</taxon>
        <taxon>Sphingomonadales</taxon>
        <taxon>Erythrobacteraceae</taxon>
        <taxon>Erythrobacter/Porphyrobacter group</taxon>
        <taxon>Erythrobacter</taxon>
    </lineage>
</organism>
<dbReference type="Pfam" id="PF13480">
    <property type="entry name" value="Acetyltransf_6"/>
    <property type="match status" value="1"/>
</dbReference>
<dbReference type="EMBL" id="CP000157">
    <property type="protein sequence ID" value="ABC63458.1"/>
    <property type="molecule type" value="Genomic_DNA"/>
</dbReference>
<dbReference type="InterPro" id="IPR016181">
    <property type="entry name" value="Acyl_CoA_acyltransferase"/>
</dbReference>
<gene>
    <name evidence="2" type="ordered locus">ELI_06830</name>
</gene>
<feature type="domain" description="BioF2-like acetyltransferase" evidence="1">
    <location>
        <begin position="161"/>
        <end position="296"/>
    </location>
</feature>
<dbReference type="RefSeq" id="WP_011414294.1">
    <property type="nucleotide sequence ID" value="NC_007722.1"/>
</dbReference>
<dbReference type="AlphaFoldDB" id="Q2NA33"/>
<dbReference type="Proteomes" id="UP000008808">
    <property type="component" value="Chromosome"/>
</dbReference>
<dbReference type="Gene3D" id="3.40.630.30">
    <property type="match status" value="1"/>
</dbReference>
<dbReference type="SUPFAM" id="SSF55729">
    <property type="entry name" value="Acyl-CoA N-acyltransferases (Nat)"/>
    <property type="match status" value="1"/>
</dbReference>
<dbReference type="InterPro" id="IPR017469">
    <property type="entry name" value="PEP-CTERM_FemAB-rel"/>
</dbReference>
<dbReference type="PANTHER" id="PTHR36174:SF1">
    <property type="entry name" value="LIPID II:GLYCINE GLYCYLTRANSFERASE"/>
    <property type="match status" value="1"/>
</dbReference>
<keyword evidence="3" id="KW-1185">Reference proteome</keyword>
<dbReference type="STRING" id="314225.ELI_06830"/>
<accession>Q2NA33</accession>
<dbReference type="eggNOG" id="COG2348">
    <property type="taxonomic scope" value="Bacteria"/>
</dbReference>
<dbReference type="KEGG" id="eli:ELI_06830"/>
<name>Q2NA33_ERYLH</name>
<reference evidence="3" key="1">
    <citation type="journal article" date="2009" name="J. Bacteriol.">
        <title>Complete genome sequence of Erythrobacter litoralis HTCC2594.</title>
        <authorList>
            <person name="Oh H.M."/>
            <person name="Giovannoni S.J."/>
            <person name="Ferriera S."/>
            <person name="Johnson J."/>
            <person name="Cho J.C."/>
        </authorList>
    </citation>
    <scope>NUCLEOTIDE SEQUENCE [LARGE SCALE GENOMIC DNA]</scope>
    <source>
        <strain evidence="3">HTCC2594</strain>
    </source>
</reference>
<evidence type="ECO:0000313" key="3">
    <source>
        <dbReference type="Proteomes" id="UP000008808"/>
    </source>
</evidence>
<dbReference type="NCBIfam" id="TIGR03019">
    <property type="entry name" value="pepcterm_femAB"/>
    <property type="match status" value="1"/>
</dbReference>
<protein>
    <recommendedName>
        <fullName evidence="1">BioF2-like acetyltransferase domain-containing protein</fullName>
    </recommendedName>
</protein>
<evidence type="ECO:0000259" key="1">
    <source>
        <dbReference type="Pfam" id="PF13480"/>
    </source>
</evidence>
<dbReference type="OrthoDB" id="9773932at2"/>
<evidence type="ECO:0000313" key="2">
    <source>
        <dbReference type="EMBL" id="ABC63458.1"/>
    </source>
</evidence>
<sequence>MNAPFALCEETVAQVNLHDPAECARIADFVYRANGSPFHLPQWLKAVQCGTGQKATGLVAEKGGEITGWLPLTIVHSPLFARALISSGFGVDGGPLALFEKTAHRLCRVATELAVRESCTSVELRGGSAPADWDVQADSHCGFAGPLAEDDDAQLLAIPRKQRAEVRKGLKNGLRVTVGTFEKDRAAHYACYAESVRNLGTPVFPRRLFDAVLCKFGEDADILTVWDGKRPVASVLTLYHMGAAMPYWGGGVWDARHLRANEVMYYKLMCHARGKGCITFDFGRSKTGSGPYNFKKNWGFAPEPLTYASWTAPGCEKRDVDPTSATYRRKIDLWKKLPLGVANRIGPVIARGLA</sequence>
<dbReference type="HOGENOM" id="CLU_042156_0_0_5"/>